<accession>A0A5C5V653</accession>
<dbReference type="InterPro" id="IPR026634">
    <property type="entry name" value="TPST-like"/>
</dbReference>
<dbReference type="GO" id="GO:0008476">
    <property type="term" value="F:protein-tyrosine sulfotransferase activity"/>
    <property type="evidence" value="ECO:0007669"/>
    <property type="project" value="InterPro"/>
</dbReference>
<name>A0A5C5V653_9BACT</name>
<protein>
    <submittedName>
        <fullName evidence="2">Sulfotransferase domain protein</fullName>
    </submittedName>
</protein>
<evidence type="ECO:0000313" key="2">
    <source>
        <dbReference type="EMBL" id="TWT34016.1"/>
    </source>
</evidence>
<dbReference type="RefSeq" id="WP_146567109.1">
    <property type="nucleotide sequence ID" value="NZ_SIHJ01000002.1"/>
</dbReference>
<gene>
    <name evidence="2" type="ORF">KOR34_38520</name>
</gene>
<dbReference type="OrthoDB" id="5432096at2"/>
<evidence type="ECO:0000256" key="1">
    <source>
        <dbReference type="ARBA" id="ARBA00022679"/>
    </source>
</evidence>
<dbReference type="Pfam" id="PF13469">
    <property type="entry name" value="Sulfotransfer_3"/>
    <property type="match status" value="2"/>
</dbReference>
<dbReference type="AlphaFoldDB" id="A0A5C5V653"/>
<keyword evidence="1 2" id="KW-0808">Transferase</keyword>
<reference evidence="2 3" key="1">
    <citation type="submission" date="2019-02" db="EMBL/GenBank/DDBJ databases">
        <title>Deep-cultivation of Planctomycetes and their phenomic and genomic characterization uncovers novel biology.</title>
        <authorList>
            <person name="Wiegand S."/>
            <person name="Jogler M."/>
            <person name="Boedeker C."/>
            <person name="Pinto D."/>
            <person name="Vollmers J."/>
            <person name="Rivas-Marin E."/>
            <person name="Kohn T."/>
            <person name="Peeters S.H."/>
            <person name="Heuer A."/>
            <person name="Rast P."/>
            <person name="Oberbeckmann S."/>
            <person name="Bunk B."/>
            <person name="Jeske O."/>
            <person name="Meyerdierks A."/>
            <person name="Storesund J.E."/>
            <person name="Kallscheuer N."/>
            <person name="Luecker S."/>
            <person name="Lage O.M."/>
            <person name="Pohl T."/>
            <person name="Merkel B.J."/>
            <person name="Hornburger P."/>
            <person name="Mueller R.-W."/>
            <person name="Bruemmer F."/>
            <person name="Labrenz M."/>
            <person name="Spormann A.M."/>
            <person name="Op Den Camp H."/>
            <person name="Overmann J."/>
            <person name="Amann R."/>
            <person name="Jetten M.S.M."/>
            <person name="Mascher T."/>
            <person name="Medema M.H."/>
            <person name="Devos D.P."/>
            <person name="Kaster A.-K."/>
            <person name="Ovreas L."/>
            <person name="Rohde M."/>
            <person name="Galperin M.Y."/>
            <person name="Jogler C."/>
        </authorList>
    </citation>
    <scope>NUCLEOTIDE SEQUENCE [LARGE SCALE GENOMIC DNA]</scope>
    <source>
        <strain evidence="2 3">KOR34</strain>
    </source>
</reference>
<dbReference type="PANTHER" id="PTHR12788">
    <property type="entry name" value="PROTEIN-TYROSINE SULFOTRANSFERASE 2"/>
    <property type="match status" value="1"/>
</dbReference>
<comment type="caution">
    <text evidence="2">The sequence shown here is derived from an EMBL/GenBank/DDBJ whole genome shotgun (WGS) entry which is preliminary data.</text>
</comment>
<dbReference type="EMBL" id="SIHJ01000002">
    <property type="protein sequence ID" value="TWT34016.1"/>
    <property type="molecule type" value="Genomic_DNA"/>
</dbReference>
<organism evidence="2 3">
    <name type="scientific">Posidoniimonas corsicana</name>
    <dbReference type="NCBI Taxonomy" id="1938618"/>
    <lineage>
        <taxon>Bacteria</taxon>
        <taxon>Pseudomonadati</taxon>
        <taxon>Planctomycetota</taxon>
        <taxon>Planctomycetia</taxon>
        <taxon>Pirellulales</taxon>
        <taxon>Lacipirellulaceae</taxon>
        <taxon>Posidoniimonas</taxon>
    </lineage>
</organism>
<keyword evidence="3" id="KW-1185">Reference proteome</keyword>
<evidence type="ECO:0000313" key="3">
    <source>
        <dbReference type="Proteomes" id="UP000316714"/>
    </source>
</evidence>
<dbReference type="Gene3D" id="3.40.50.300">
    <property type="entry name" value="P-loop containing nucleotide triphosphate hydrolases"/>
    <property type="match status" value="1"/>
</dbReference>
<proteinExistence type="predicted"/>
<dbReference type="PANTHER" id="PTHR12788:SF10">
    <property type="entry name" value="PROTEIN-TYROSINE SULFOTRANSFERASE"/>
    <property type="match status" value="1"/>
</dbReference>
<sequence length="293" mass="32407">MDSPPIVILGAARSGTRFLRSVIAASRAVGATPYDMNFVWRHGSESCPHDALPAAWVTERSASFIRNRLRDAAGLRTDDARSLVEKTVSNTLRAPYVQRVLPAARFIHLIRDGRDVVESSMRCWRDPPRASYLLKKLRAYPLGSCLPYALKHGLRTARRAAGFSDAVSSWGPRYPGIDQDYANHPLALVCARQWQCCLDSFDEARGRISPDKLLEIRYEDLVTHPSQTALKLAEWLQLPDAHTVVSYATTHANDSSIGGRRRLSSDDQATVSRALGSTLERLGYGTCDSDIAA</sequence>
<dbReference type="Proteomes" id="UP000316714">
    <property type="component" value="Unassembled WGS sequence"/>
</dbReference>
<dbReference type="InterPro" id="IPR027417">
    <property type="entry name" value="P-loop_NTPase"/>
</dbReference>
<dbReference type="SUPFAM" id="SSF52540">
    <property type="entry name" value="P-loop containing nucleoside triphosphate hydrolases"/>
    <property type="match status" value="1"/>
</dbReference>